<name>T1ITJ5_STRMM</name>
<evidence type="ECO:0000313" key="4">
    <source>
        <dbReference type="Proteomes" id="UP000014500"/>
    </source>
</evidence>
<dbReference type="InterPro" id="IPR052262">
    <property type="entry name" value="E2F-SERTA_domain_protein"/>
</dbReference>
<reference evidence="4" key="1">
    <citation type="submission" date="2011-05" db="EMBL/GenBank/DDBJ databases">
        <authorList>
            <person name="Richards S.R."/>
            <person name="Qu J."/>
            <person name="Jiang H."/>
            <person name="Jhangiani S.N."/>
            <person name="Agravi P."/>
            <person name="Goodspeed R."/>
            <person name="Gross S."/>
            <person name="Mandapat C."/>
            <person name="Jackson L."/>
            <person name="Mathew T."/>
            <person name="Pu L."/>
            <person name="Thornton R."/>
            <person name="Saada N."/>
            <person name="Wilczek-Boney K.B."/>
            <person name="Lee S."/>
            <person name="Kovar C."/>
            <person name="Wu Y."/>
            <person name="Scherer S.E."/>
            <person name="Worley K.C."/>
            <person name="Muzny D.M."/>
            <person name="Gibbs R."/>
        </authorList>
    </citation>
    <scope>NUCLEOTIDE SEQUENCE</scope>
    <source>
        <strain evidence="4">Brora</strain>
    </source>
</reference>
<evidence type="ECO:0000313" key="3">
    <source>
        <dbReference type="EnsemblMetazoa" id="SMAR004445-PA"/>
    </source>
</evidence>
<dbReference type="GO" id="GO:0005634">
    <property type="term" value="C:nucleus"/>
    <property type="evidence" value="ECO:0007669"/>
    <property type="project" value="TreeGrafter"/>
</dbReference>
<dbReference type="Pfam" id="PF06031">
    <property type="entry name" value="SERTA"/>
    <property type="match status" value="1"/>
</dbReference>
<dbReference type="PROSITE" id="PS51053">
    <property type="entry name" value="SERTA"/>
    <property type="match status" value="1"/>
</dbReference>
<reference evidence="3" key="2">
    <citation type="submission" date="2015-02" db="UniProtKB">
        <authorList>
            <consortium name="EnsemblMetazoa"/>
        </authorList>
    </citation>
    <scope>IDENTIFICATION</scope>
</reference>
<organism evidence="3 4">
    <name type="scientific">Strigamia maritima</name>
    <name type="common">European centipede</name>
    <name type="synonym">Geophilus maritimus</name>
    <dbReference type="NCBI Taxonomy" id="126957"/>
    <lineage>
        <taxon>Eukaryota</taxon>
        <taxon>Metazoa</taxon>
        <taxon>Ecdysozoa</taxon>
        <taxon>Arthropoda</taxon>
        <taxon>Myriapoda</taxon>
        <taxon>Chilopoda</taxon>
        <taxon>Pleurostigmophora</taxon>
        <taxon>Geophilomorpha</taxon>
        <taxon>Linotaeniidae</taxon>
        <taxon>Strigamia</taxon>
    </lineage>
</organism>
<feature type="region of interest" description="Disordered" evidence="1">
    <location>
        <begin position="203"/>
        <end position="253"/>
    </location>
</feature>
<proteinExistence type="predicted"/>
<dbReference type="PANTHER" id="PTHR16277:SF7">
    <property type="entry name" value="RE12330P"/>
    <property type="match status" value="1"/>
</dbReference>
<dbReference type="STRING" id="126957.T1ITJ5"/>
<protein>
    <recommendedName>
        <fullName evidence="2">SERTA domain-containing protein</fullName>
    </recommendedName>
</protein>
<dbReference type="eggNOG" id="ENOG502S9V2">
    <property type="taxonomic scope" value="Eukaryota"/>
</dbReference>
<dbReference type="EnsemblMetazoa" id="SMAR004445-RA">
    <property type="protein sequence ID" value="SMAR004445-PA"/>
    <property type="gene ID" value="SMAR004445"/>
</dbReference>
<accession>T1ITJ5</accession>
<dbReference type="AlphaFoldDB" id="T1ITJ5"/>
<dbReference type="InterPro" id="IPR009263">
    <property type="entry name" value="SERTA_dom"/>
</dbReference>
<keyword evidence="4" id="KW-1185">Reference proteome</keyword>
<dbReference type="PANTHER" id="PTHR16277">
    <property type="entry name" value="CELL DIVISION CYCLE ASSOCIATED PROTEIN 4/SERTA DOMAIN-CONTAINING PROTEIN 2"/>
    <property type="match status" value="1"/>
</dbReference>
<sequence length="297" mass="33549">MMVPLNNSTDTYTMPPGLNGEQTAGDWSTAATVTGCNSQQDDKQMNAEIYSDEWPVKLNKNKSLPVEEMTETGEICDLFFHQPAKKLSLLFNTKFYYKEERKRILKLSIGKLRQVDDPEVFLRRSVLINNTVRRLHRELREEKLNRTSRFINARTDEVKTTTQSPVSAKCRSKCEKKLTLMCTSCLGVNVLAEAFRSTIPVPHKNLNKKRPLEEDGSSEEDDAVKSKQSRSEMTSEEANLVSAKAEQAKDLRHDSGARGVVISEIEKQYSQYSCGQSSILGELQSVVFHSLIASFES</sequence>
<dbReference type="HOGENOM" id="CLU_779189_0_0_1"/>
<evidence type="ECO:0000259" key="2">
    <source>
        <dbReference type="PROSITE" id="PS51053"/>
    </source>
</evidence>
<dbReference type="EMBL" id="JH431486">
    <property type="status" value="NOT_ANNOTATED_CDS"/>
    <property type="molecule type" value="Genomic_DNA"/>
</dbReference>
<evidence type="ECO:0000256" key="1">
    <source>
        <dbReference type="SAM" id="MobiDB-lite"/>
    </source>
</evidence>
<dbReference type="Proteomes" id="UP000014500">
    <property type="component" value="Unassembled WGS sequence"/>
</dbReference>
<feature type="domain" description="SERTA" evidence="2">
    <location>
        <begin position="97"/>
        <end position="143"/>
    </location>
</feature>